<comment type="caution">
    <text evidence="3">The sequence shown here is derived from an EMBL/GenBank/DDBJ whole genome shotgun (WGS) entry which is preliminary data.</text>
</comment>
<feature type="chain" id="PRO_5042993926" evidence="2">
    <location>
        <begin position="19"/>
        <end position="185"/>
    </location>
</feature>
<accession>A0AAN8FBF8</accession>
<dbReference type="Proteomes" id="UP001331761">
    <property type="component" value="Unassembled WGS sequence"/>
</dbReference>
<evidence type="ECO:0000313" key="3">
    <source>
        <dbReference type="EMBL" id="KAK5976181.1"/>
    </source>
</evidence>
<organism evidence="3 4">
    <name type="scientific">Trichostrongylus colubriformis</name>
    <name type="common">Black scour worm</name>
    <dbReference type="NCBI Taxonomy" id="6319"/>
    <lineage>
        <taxon>Eukaryota</taxon>
        <taxon>Metazoa</taxon>
        <taxon>Ecdysozoa</taxon>
        <taxon>Nematoda</taxon>
        <taxon>Chromadorea</taxon>
        <taxon>Rhabditida</taxon>
        <taxon>Rhabditina</taxon>
        <taxon>Rhabditomorpha</taxon>
        <taxon>Strongyloidea</taxon>
        <taxon>Trichostrongylidae</taxon>
        <taxon>Trichostrongylus</taxon>
    </lineage>
</organism>
<feature type="compositionally biased region" description="Low complexity" evidence="1">
    <location>
        <begin position="44"/>
        <end position="54"/>
    </location>
</feature>
<feature type="region of interest" description="Disordered" evidence="1">
    <location>
        <begin position="20"/>
        <end position="139"/>
    </location>
</feature>
<sequence length="185" mass="18948">MKTAVLLIPTALITTVLTQSGWPRPEMESPGSLGQLESSQEAIPGPQGAGRWRGPPGPPGGDPERGSQEIAPTGGPRGPPGSHPGEGPQQGGLGESSQKDGPGVDPREDGSEGKGSQGGSTNGKPQRGDPEEGSPWNGLWKQIKSELRHFAGKIGLIVAEKMGLIGKAKGEQATEELKIGGTLSQ</sequence>
<evidence type="ECO:0000256" key="2">
    <source>
        <dbReference type="SAM" id="SignalP"/>
    </source>
</evidence>
<dbReference type="EMBL" id="WIXE01012138">
    <property type="protein sequence ID" value="KAK5976181.1"/>
    <property type="molecule type" value="Genomic_DNA"/>
</dbReference>
<protein>
    <submittedName>
        <fullName evidence="3">Uncharacterized protein</fullName>
    </submittedName>
</protein>
<keyword evidence="2" id="KW-0732">Signal</keyword>
<proteinExistence type="predicted"/>
<gene>
    <name evidence="3" type="ORF">GCK32_019523</name>
</gene>
<keyword evidence="4" id="KW-1185">Reference proteome</keyword>
<feature type="signal peptide" evidence="2">
    <location>
        <begin position="1"/>
        <end position="18"/>
    </location>
</feature>
<evidence type="ECO:0000256" key="1">
    <source>
        <dbReference type="SAM" id="MobiDB-lite"/>
    </source>
</evidence>
<reference evidence="3 4" key="1">
    <citation type="submission" date="2019-10" db="EMBL/GenBank/DDBJ databases">
        <title>Assembly and Annotation for the nematode Trichostrongylus colubriformis.</title>
        <authorList>
            <person name="Martin J."/>
        </authorList>
    </citation>
    <scope>NUCLEOTIDE SEQUENCE [LARGE SCALE GENOMIC DNA]</scope>
    <source>
        <strain evidence="3">G859</strain>
        <tissue evidence="3">Whole worm</tissue>
    </source>
</reference>
<name>A0AAN8FBF8_TRICO</name>
<evidence type="ECO:0000313" key="4">
    <source>
        <dbReference type="Proteomes" id="UP001331761"/>
    </source>
</evidence>
<dbReference type="AlphaFoldDB" id="A0AAN8FBF8"/>